<evidence type="ECO:0000313" key="2">
    <source>
        <dbReference type="Proteomes" id="UP000063699"/>
    </source>
</evidence>
<accession>A0A0N9I6R1</accession>
<dbReference type="Proteomes" id="UP000063699">
    <property type="component" value="Chromosome"/>
</dbReference>
<proteinExistence type="predicted"/>
<dbReference type="KEGG" id="kphy:AOZ06_29340"/>
<dbReference type="InterPro" id="IPR014756">
    <property type="entry name" value="Ig_E-set"/>
</dbReference>
<sequence>MAPPADLRDIVPGGKEISFPVTVTRQDSPPNVTALSVEISHDDGTAWRPVELTPDGPQWTAKVSHPASGCASLRANASDDKGNTVSQAITRAYQIG</sequence>
<organism evidence="1 2">
    <name type="scientific">Kibdelosporangium phytohabitans</name>
    <dbReference type="NCBI Taxonomy" id="860235"/>
    <lineage>
        <taxon>Bacteria</taxon>
        <taxon>Bacillati</taxon>
        <taxon>Actinomycetota</taxon>
        <taxon>Actinomycetes</taxon>
        <taxon>Pseudonocardiales</taxon>
        <taxon>Pseudonocardiaceae</taxon>
        <taxon>Kibdelosporangium</taxon>
    </lineage>
</organism>
<keyword evidence="2" id="KW-1185">Reference proteome</keyword>
<evidence type="ECO:0000313" key="1">
    <source>
        <dbReference type="EMBL" id="ALG10454.1"/>
    </source>
</evidence>
<name>A0A0N9I6R1_9PSEU</name>
<gene>
    <name evidence="1" type="ORF">AOZ06_29340</name>
</gene>
<reference evidence="1 2" key="1">
    <citation type="submission" date="2015-07" db="EMBL/GenBank/DDBJ databases">
        <title>Genome sequencing of Kibdelosporangium phytohabitans.</title>
        <authorList>
            <person name="Qin S."/>
            <person name="Xing K."/>
        </authorList>
    </citation>
    <scope>NUCLEOTIDE SEQUENCE [LARGE SCALE GENOMIC DNA]</scope>
    <source>
        <strain evidence="1 2">KLBMP1111</strain>
    </source>
</reference>
<dbReference type="AlphaFoldDB" id="A0A0N9I6R1"/>
<protein>
    <recommendedName>
        <fullName evidence="3">Moybdenum cofactor oxidoreductase dimerisation domain-containing protein</fullName>
    </recommendedName>
</protein>
<dbReference type="EMBL" id="CP012752">
    <property type="protein sequence ID" value="ALG10454.1"/>
    <property type="molecule type" value="Genomic_DNA"/>
</dbReference>
<dbReference type="SUPFAM" id="SSF81296">
    <property type="entry name" value="E set domains"/>
    <property type="match status" value="1"/>
</dbReference>
<evidence type="ECO:0008006" key="3">
    <source>
        <dbReference type="Google" id="ProtNLM"/>
    </source>
</evidence>
<dbReference type="Gene3D" id="2.60.40.650">
    <property type="match status" value="1"/>
</dbReference>